<keyword evidence="1" id="KW-1133">Transmembrane helix</keyword>
<dbReference type="InterPro" id="IPR043777">
    <property type="entry name" value="DUF5719"/>
</dbReference>
<evidence type="ECO:0000313" key="4">
    <source>
        <dbReference type="Proteomes" id="UP000469943"/>
    </source>
</evidence>
<reference evidence="3 4" key="1">
    <citation type="submission" date="2019-10" db="EMBL/GenBank/DDBJ databases">
        <title>Bifidobacterium from non-human primates.</title>
        <authorList>
            <person name="Modesto M."/>
        </authorList>
    </citation>
    <scope>NUCLEOTIDE SEQUENCE [LARGE SCALE GENOMIC DNA]</scope>
    <source>
        <strain evidence="3 4">TREM</strain>
    </source>
</reference>
<evidence type="ECO:0000313" key="3">
    <source>
        <dbReference type="EMBL" id="NEG72212.1"/>
    </source>
</evidence>
<dbReference type="EMBL" id="WHZX01000006">
    <property type="protein sequence ID" value="NEG72212.1"/>
    <property type="molecule type" value="Genomic_DNA"/>
</dbReference>
<protein>
    <recommendedName>
        <fullName evidence="6">Organic solvents resistance ABC transporter permease</fullName>
    </recommendedName>
</protein>
<sequence>MTDRTSRRHAAARKGITITAGALTMLVIVAVFCAMTAMRPLPGLVDASHGTNAGDTQTVSQLQLESYCPARMTLADTGSYGDSAFQVTAGDIASTSRYAAFGSVYRSVAGSLTQESGTTLKTSDAADGIAVASGDVDDAPALLRTRLLDSASGTGAAAAVASVATDGDLRGVSAASCITPALSHGFLLSGTQTGTTQQLVVANPSNKATTVRVRAWGTTGTTAITLSIGENVTVKAGGETVVDLSAAAAGQDGLYVSVDSRQTPVAAVVRTVVMDGLTPLGSDYVVSSGEANRTAVMPGIAGGDAVRVLLFSRTDTNVVLSWVGDHGRQRATTAELTAGKVAVVDLKKAPKTALAVRADADGDAAIYAAAQATVSANDGQSDFASINAATAAGKASAIAVPDGTQARLVLANTGDGDQSGTLTGYDDAGNPVGSKRITVSDGTAVDIDAADIADDAVVWRWDGDGTAIAWGARLTAPAVDKAKQAGLAYLTPNALEPLKTRIWVSQNPSIVR</sequence>
<evidence type="ECO:0000313" key="2">
    <source>
        <dbReference type="EMBL" id="KAB8287492.1"/>
    </source>
</evidence>
<gene>
    <name evidence="2" type="ORF">DSM100688_1579</name>
    <name evidence="3" type="ORF">GFD24_08375</name>
</gene>
<dbReference type="Pfam" id="PF18986">
    <property type="entry name" value="DUF5719"/>
    <property type="match status" value="1"/>
</dbReference>
<evidence type="ECO:0000313" key="5">
    <source>
        <dbReference type="Proteomes" id="UP000482084"/>
    </source>
</evidence>
<evidence type="ECO:0000256" key="1">
    <source>
        <dbReference type="SAM" id="Phobius"/>
    </source>
</evidence>
<feature type="transmembrane region" description="Helical" evidence="1">
    <location>
        <begin position="16"/>
        <end position="38"/>
    </location>
</feature>
<proteinExistence type="predicted"/>
<reference evidence="2 5" key="2">
    <citation type="submission" date="2019-10" db="EMBL/GenBank/DDBJ databases">
        <title>Characterization of the phylogenetic diversity of two novel species belonging to the genus Bifidobacterium: Bifidobacterium cebidarum sp. nov. and Bifidobacterium leontopitheci sp. nov.</title>
        <authorList>
            <person name="Lugli G.A."/>
            <person name="Duranti S."/>
            <person name="Milani C."/>
            <person name="Turroni F."/>
            <person name="Ventura M."/>
        </authorList>
    </citation>
    <scope>NUCLEOTIDE SEQUENCE [LARGE SCALE GENOMIC DNA]</scope>
    <source>
        <strain evidence="2 5">DSM 100688</strain>
    </source>
</reference>
<accession>A0A6L4WZE0</accession>
<evidence type="ECO:0008006" key="6">
    <source>
        <dbReference type="Google" id="ProtNLM"/>
    </source>
</evidence>
<keyword evidence="1" id="KW-0812">Transmembrane</keyword>
<dbReference type="Proteomes" id="UP000469943">
    <property type="component" value="Unassembled WGS sequence"/>
</dbReference>
<name>A0A6L4WZE0_9BIFI</name>
<dbReference type="RefSeq" id="WP_152358601.1">
    <property type="nucleotide sequence ID" value="NZ_WBSM01000008.1"/>
</dbReference>
<dbReference type="AlphaFoldDB" id="A0A6L4WZE0"/>
<comment type="caution">
    <text evidence="2">The sequence shown here is derived from an EMBL/GenBank/DDBJ whole genome shotgun (WGS) entry which is preliminary data.</text>
</comment>
<dbReference type="OrthoDB" id="3240451at2"/>
<dbReference type="EMBL" id="WBSM01000008">
    <property type="protein sequence ID" value="KAB8287492.1"/>
    <property type="molecule type" value="Genomic_DNA"/>
</dbReference>
<keyword evidence="5" id="KW-1185">Reference proteome</keyword>
<keyword evidence="1" id="KW-0472">Membrane</keyword>
<dbReference type="Proteomes" id="UP000482084">
    <property type="component" value="Unassembled WGS sequence"/>
</dbReference>
<organism evidence="2 5">
    <name type="scientific">Bifidobacterium ramosum</name>
    <dbReference type="NCBI Taxonomy" id="1798158"/>
    <lineage>
        <taxon>Bacteria</taxon>
        <taxon>Bacillati</taxon>
        <taxon>Actinomycetota</taxon>
        <taxon>Actinomycetes</taxon>
        <taxon>Bifidobacteriales</taxon>
        <taxon>Bifidobacteriaceae</taxon>
        <taxon>Bifidobacterium</taxon>
    </lineage>
</organism>